<sequence length="76" mass="8697">NEDKLAREHLRTKELYERKFSNQSDLVMATSLVCLTFGSQISISVIKTNIGGLVTKTISDSIIRYYKHDFVIDLCE</sequence>
<dbReference type="EMBL" id="OW240914">
    <property type="protein sequence ID" value="CAH2274789.1"/>
    <property type="molecule type" value="Genomic_DNA"/>
</dbReference>
<name>A0AAD1VZH1_PELCU</name>
<evidence type="ECO:0000313" key="1">
    <source>
        <dbReference type="EMBL" id="CAH2274789.1"/>
    </source>
</evidence>
<protein>
    <submittedName>
        <fullName evidence="1">Uncharacterized protein</fullName>
    </submittedName>
</protein>
<organism evidence="1 2">
    <name type="scientific">Pelobates cultripes</name>
    <name type="common">Western spadefoot toad</name>
    <dbReference type="NCBI Taxonomy" id="61616"/>
    <lineage>
        <taxon>Eukaryota</taxon>
        <taxon>Metazoa</taxon>
        <taxon>Chordata</taxon>
        <taxon>Craniata</taxon>
        <taxon>Vertebrata</taxon>
        <taxon>Euteleostomi</taxon>
        <taxon>Amphibia</taxon>
        <taxon>Batrachia</taxon>
        <taxon>Anura</taxon>
        <taxon>Pelobatoidea</taxon>
        <taxon>Pelobatidae</taxon>
        <taxon>Pelobates</taxon>
    </lineage>
</organism>
<dbReference type="Proteomes" id="UP001295444">
    <property type="component" value="Chromosome 03"/>
</dbReference>
<gene>
    <name evidence="1" type="ORF">PECUL_23A048684</name>
</gene>
<proteinExistence type="predicted"/>
<evidence type="ECO:0000313" key="2">
    <source>
        <dbReference type="Proteomes" id="UP001295444"/>
    </source>
</evidence>
<reference evidence="1" key="1">
    <citation type="submission" date="2022-03" db="EMBL/GenBank/DDBJ databases">
        <authorList>
            <person name="Alioto T."/>
            <person name="Alioto T."/>
            <person name="Gomez Garrido J."/>
        </authorList>
    </citation>
    <scope>NUCLEOTIDE SEQUENCE</scope>
</reference>
<dbReference type="AlphaFoldDB" id="A0AAD1VZH1"/>
<keyword evidence="2" id="KW-1185">Reference proteome</keyword>
<feature type="non-terminal residue" evidence="1">
    <location>
        <position position="1"/>
    </location>
</feature>
<accession>A0AAD1VZH1</accession>